<dbReference type="GO" id="GO:0070819">
    <property type="term" value="F:menaquinone-dependent protoporphyrinogen oxidase activity"/>
    <property type="evidence" value="ECO:0007669"/>
    <property type="project" value="InterPro"/>
</dbReference>
<dbReference type="SUPFAM" id="SSF52218">
    <property type="entry name" value="Flavoproteins"/>
    <property type="match status" value="1"/>
</dbReference>
<dbReference type="Pfam" id="PF12724">
    <property type="entry name" value="Flavodoxin_5"/>
    <property type="match status" value="1"/>
</dbReference>
<keyword evidence="6" id="KW-0627">Porphyrin biosynthesis</keyword>
<protein>
    <submittedName>
        <fullName evidence="9">Protoporphyrinogen oxidase</fullName>
        <ecNumber evidence="9">1.3.3.4</ecNumber>
    </submittedName>
</protein>
<dbReference type="InterPro" id="IPR008254">
    <property type="entry name" value="Flavodoxin/NO_synth"/>
</dbReference>
<evidence type="ECO:0000313" key="9">
    <source>
        <dbReference type="EMBL" id="AEM25296.1"/>
    </source>
</evidence>
<evidence type="ECO:0000256" key="4">
    <source>
        <dbReference type="ARBA" id="ARBA00023002"/>
    </source>
</evidence>
<keyword evidence="5 7" id="KW-0472">Membrane</keyword>
<dbReference type="EC" id="1.3.3.4" evidence="9"/>
<keyword evidence="1" id="KW-0285">Flavoprotein</keyword>
<dbReference type="PANTHER" id="PTHR38030:SF2">
    <property type="entry name" value="PROTOPORPHYRINOGEN IX DEHYDROGENASE [QUINONE]"/>
    <property type="match status" value="1"/>
</dbReference>
<accession>G1C9P3</accession>
<keyword evidence="4 9" id="KW-0560">Oxidoreductase</keyword>
<keyword evidence="7" id="KW-0812">Transmembrane</keyword>
<evidence type="ECO:0000256" key="1">
    <source>
        <dbReference type="ARBA" id="ARBA00022630"/>
    </source>
</evidence>
<organism evidence="9">
    <name type="scientific">Endotrypanum schaudinni</name>
    <dbReference type="NCBI Taxonomy" id="5704"/>
    <lineage>
        <taxon>Eukaryota</taxon>
        <taxon>Discoba</taxon>
        <taxon>Euglenozoa</taxon>
        <taxon>Kinetoplastea</taxon>
        <taxon>Metakinetoplastina</taxon>
        <taxon>Trypanosomatida</taxon>
        <taxon>Trypanosomatidae</taxon>
        <taxon>Leishmaniinae</taxon>
        <taxon>Endotrypanum</taxon>
    </lineage>
</organism>
<evidence type="ECO:0000256" key="2">
    <source>
        <dbReference type="ARBA" id="ARBA00022643"/>
    </source>
</evidence>
<dbReference type="GO" id="GO:0010181">
    <property type="term" value="F:FMN binding"/>
    <property type="evidence" value="ECO:0007669"/>
    <property type="project" value="InterPro"/>
</dbReference>
<evidence type="ECO:0000259" key="8">
    <source>
        <dbReference type="PROSITE" id="PS50902"/>
    </source>
</evidence>
<dbReference type="InterPro" id="IPR044264">
    <property type="entry name" value="HemG"/>
</dbReference>
<dbReference type="InterPro" id="IPR052200">
    <property type="entry name" value="Protoporphyrinogen_IX_DH"/>
</dbReference>
<feature type="transmembrane region" description="Helical" evidence="7">
    <location>
        <begin position="204"/>
        <end position="222"/>
    </location>
</feature>
<dbReference type="PROSITE" id="PS50902">
    <property type="entry name" value="FLAVODOXIN_LIKE"/>
    <property type="match status" value="1"/>
</dbReference>
<keyword evidence="7" id="KW-1133">Transmembrane helix</keyword>
<dbReference type="HAMAP" id="MF_00853">
    <property type="entry name" value="HemG"/>
    <property type="match status" value="1"/>
</dbReference>
<dbReference type="GO" id="GO:0006782">
    <property type="term" value="P:protoporphyrinogen IX biosynthetic process"/>
    <property type="evidence" value="ECO:0007669"/>
    <property type="project" value="InterPro"/>
</dbReference>
<evidence type="ECO:0000256" key="7">
    <source>
        <dbReference type="SAM" id="Phobius"/>
    </source>
</evidence>
<dbReference type="NCBIfam" id="NF008316">
    <property type="entry name" value="PRK11104.1"/>
    <property type="match status" value="1"/>
</dbReference>
<gene>
    <name evidence="9" type="primary">PPOX</name>
</gene>
<dbReference type="PANTHER" id="PTHR38030">
    <property type="entry name" value="PROTOPORPHYRINOGEN IX DEHYDROGENASE [MENAQUINONE]"/>
    <property type="match status" value="1"/>
</dbReference>
<dbReference type="InterPro" id="IPR029039">
    <property type="entry name" value="Flavoprotein-like_sf"/>
</dbReference>
<evidence type="ECO:0000256" key="5">
    <source>
        <dbReference type="ARBA" id="ARBA00023136"/>
    </source>
</evidence>
<evidence type="ECO:0000256" key="3">
    <source>
        <dbReference type="ARBA" id="ARBA00022741"/>
    </source>
</evidence>
<name>G1C9P3_9TRYP</name>
<proteinExistence type="inferred from homology"/>
<keyword evidence="2" id="KW-0288">FMN</keyword>
<dbReference type="Gene3D" id="3.40.50.360">
    <property type="match status" value="1"/>
</dbReference>
<feature type="domain" description="Flavodoxin-like" evidence="8">
    <location>
        <begin position="8"/>
        <end position="178"/>
    </location>
</feature>
<evidence type="ECO:0000256" key="6">
    <source>
        <dbReference type="ARBA" id="ARBA00023244"/>
    </source>
</evidence>
<reference evidence="9" key="1">
    <citation type="journal article" date="2011" name="PLoS ONE">
        <title>Identification and Phylogenetic Analysis of Heme Synthesis Genes in Trypanosomatids and Their Bacterial Endosymbionts.</title>
        <authorList>
            <person name="Alves J.M.P."/>
            <person name="Voegtly L.J."/>
            <person name="Matveyev A.V."/>
            <person name="Lara A.M."/>
            <person name="da Silva F.M."/>
            <person name="Serrano M.G."/>
            <person name="Buck G.A."/>
            <person name="Teixeira M.M.G."/>
            <person name="Camargo E.P."/>
        </authorList>
    </citation>
    <scope>NUCLEOTIDE SEQUENCE</scope>
    <source>
        <strain evidence="9">TCC224</strain>
    </source>
</reference>
<dbReference type="InterPro" id="IPR026816">
    <property type="entry name" value="Flavodoxin_dom"/>
</dbReference>
<dbReference type="EMBL" id="JF756638">
    <property type="protein sequence ID" value="AEM25296.1"/>
    <property type="molecule type" value="Genomic_DNA"/>
</dbReference>
<dbReference type="AlphaFoldDB" id="G1C9P3"/>
<dbReference type="GO" id="GO:0004729">
    <property type="term" value="F:oxygen-dependent protoporphyrinogen oxidase activity"/>
    <property type="evidence" value="ECO:0007669"/>
    <property type="project" value="UniProtKB-EC"/>
</dbReference>
<sequence length="231" mass="26407">MKPQCPKYLLLYSTSDGHTKTIINLIAKQLSDETNAQCDVVDIKDSRVCVLSDYEKVLIGASIRYGKFSTAFVEYVEQHADELNSIPSAFFSVNLTARKEAKRTAATNPYTRKFLSRSSWFPQLVSVFAGALWYPRYNLFDRLFIKFIMKVTGGETDTTKEVVYTDWDAVRRFASEFINLPLTVQPRAKPVVSKKHSWISRRSAVSILALALASVFFLTQPWRKLVNAMRR</sequence>
<keyword evidence="3" id="KW-0547">Nucleotide-binding</keyword>